<keyword evidence="4" id="KW-1133">Transmembrane helix</keyword>
<dbReference type="AlphaFoldDB" id="A0A1F6MG64"/>
<evidence type="ECO:0000259" key="5">
    <source>
        <dbReference type="SMART" id="SM00382"/>
    </source>
</evidence>
<feature type="domain" description="AAA+ ATPase" evidence="5">
    <location>
        <begin position="89"/>
        <end position="234"/>
    </location>
</feature>
<keyword evidence="4" id="KW-0472">Membrane</keyword>
<evidence type="ECO:0000313" key="7">
    <source>
        <dbReference type="Proteomes" id="UP000177457"/>
    </source>
</evidence>
<proteinExistence type="predicted"/>
<dbReference type="Pfam" id="PF00004">
    <property type="entry name" value="AAA"/>
    <property type="match status" value="1"/>
</dbReference>
<dbReference type="Gene3D" id="1.10.8.60">
    <property type="match status" value="1"/>
</dbReference>
<dbReference type="CDD" id="cd00009">
    <property type="entry name" value="AAA"/>
    <property type="match status" value="1"/>
</dbReference>
<dbReference type="GO" id="GO:0016887">
    <property type="term" value="F:ATP hydrolysis activity"/>
    <property type="evidence" value="ECO:0007669"/>
    <property type="project" value="InterPro"/>
</dbReference>
<dbReference type="Pfam" id="PF17871">
    <property type="entry name" value="AAA_lid_9"/>
    <property type="match status" value="1"/>
</dbReference>
<dbReference type="InterPro" id="IPR003959">
    <property type="entry name" value="ATPase_AAA_core"/>
</dbReference>
<organism evidence="6 7">
    <name type="scientific">Candidatus Magasanikbacteria bacterium RIFCSPHIGHO2_02_FULL_51_14</name>
    <dbReference type="NCBI Taxonomy" id="1798683"/>
    <lineage>
        <taxon>Bacteria</taxon>
        <taxon>Candidatus Magasanikiibacteriota</taxon>
    </lineage>
</organism>
<accession>A0A1F6MG64</accession>
<gene>
    <name evidence="6" type="ORF">A3C90_01820</name>
</gene>
<dbReference type="Gene3D" id="3.40.50.300">
    <property type="entry name" value="P-loop containing nucleotide triphosphate hydrolases"/>
    <property type="match status" value="1"/>
</dbReference>
<reference evidence="6 7" key="1">
    <citation type="journal article" date="2016" name="Nat. Commun.">
        <title>Thousands of microbial genomes shed light on interconnected biogeochemical processes in an aquifer system.</title>
        <authorList>
            <person name="Anantharaman K."/>
            <person name="Brown C.T."/>
            <person name="Hug L.A."/>
            <person name="Sharon I."/>
            <person name="Castelle C.J."/>
            <person name="Probst A.J."/>
            <person name="Thomas B.C."/>
            <person name="Singh A."/>
            <person name="Wilkins M.J."/>
            <person name="Karaoz U."/>
            <person name="Brodie E.L."/>
            <person name="Williams K.H."/>
            <person name="Hubbard S.S."/>
            <person name="Banfield J.F."/>
        </authorList>
    </citation>
    <scope>NUCLEOTIDE SEQUENCE [LARGE SCALE GENOMIC DNA]</scope>
</reference>
<dbReference type="InterPro" id="IPR041546">
    <property type="entry name" value="ClpA/ClpB_AAA_lid"/>
</dbReference>
<dbReference type="InterPro" id="IPR050130">
    <property type="entry name" value="ClpA_ClpB"/>
</dbReference>
<dbReference type="GO" id="GO:0034605">
    <property type="term" value="P:cellular response to heat"/>
    <property type="evidence" value="ECO:0007669"/>
    <property type="project" value="TreeGrafter"/>
</dbReference>
<dbReference type="EMBL" id="MFQE01000043">
    <property type="protein sequence ID" value="OGH70642.1"/>
    <property type="molecule type" value="Genomic_DNA"/>
</dbReference>
<evidence type="ECO:0000256" key="2">
    <source>
        <dbReference type="ARBA" id="ARBA00022840"/>
    </source>
</evidence>
<dbReference type="Gene3D" id="4.10.860.10">
    <property type="entry name" value="UVR domain"/>
    <property type="match status" value="1"/>
</dbReference>
<sequence length="375" mass="41442">MNLSLPALAYYLLFIAVAALAVYSWITKKPIKEIFSAMKSGGARAKTGTPFLDSYTTDFTALAKQGTIDPVIGREEEVRKLSQVLSRRTKNNAILIGDPGVGKTAIVEGLAQRIVEGDVPETLQNKRVLALDVTTLMAGTKYRGEFEERAKKIVGEIGSAKRSIILFVDEMHSIIQSKGAEGAINLSDILKPALARGDLQMIGATTGEEYATYIKTDASLERRFQPISVDEPGAEETLEILQGVKDKYREYHKVEFTDAALEAAVRLTEQFIKDRKLPDKAIDAIDEAAAMVKVAHLHKIIPAVLYEAAAQKYPEIAEIWKKIQAIDAKIRKKLTQAELKKLTSEREALEKTLDEKGIAVVDSDDVEKVVLDWTR</sequence>
<keyword evidence="2" id="KW-0067">ATP-binding</keyword>
<dbReference type="GO" id="GO:0005737">
    <property type="term" value="C:cytoplasm"/>
    <property type="evidence" value="ECO:0007669"/>
    <property type="project" value="TreeGrafter"/>
</dbReference>
<evidence type="ECO:0000313" key="6">
    <source>
        <dbReference type="EMBL" id="OGH70642.1"/>
    </source>
</evidence>
<dbReference type="InterPro" id="IPR027417">
    <property type="entry name" value="P-loop_NTPase"/>
</dbReference>
<dbReference type="SMART" id="SM00382">
    <property type="entry name" value="AAA"/>
    <property type="match status" value="1"/>
</dbReference>
<dbReference type="PANTHER" id="PTHR11638:SF175">
    <property type="entry name" value="ATP-DEPENDENT CLP PROTEASE, ATP-BINDING SUBUNIT CLPC"/>
    <property type="match status" value="1"/>
</dbReference>
<keyword evidence="4" id="KW-0812">Transmembrane</keyword>
<evidence type="ECO:0000256" key="4">
    <source>
        <dbReference type="SAM" id="Phobius"/>
    </source>
</evidence>
<dbReference type="InterPro" id="IPR003593">
    <property type="entry name" value="AAA+_ATPase"/>
</dbReference>
<dbReference type="STRING" id="1798683.A3C90_01820"/>
<dbReference type="PANTHER" id="PTHR11638">
    <property type="entry name" value="ATP-DEPENDENT CLP PROTEASE"/>
    <property type="match status" value="1"/>
</dbReference>
<evidence type="ECO:0000256" key="1">
    <source>
        <dbReference type="ARBA" id="ARBA00022741"/>
    </source>
</evidence>
<evidence type="ECO:0000256" key="3">
    <source>
        <dbReference type="SAM" id="Coils"/>
    </source>
</evidence>
<keyword evidence="3" id="KW-0175">Coiled coil</keyword>
<feature type="transmembrane region" description="Helical" evidence="4">
    <location>
        <begin position="7"/>
        <end position="26"/>
    </location>
</feature>
<feature type="coiled-coil region" evidence="3">
    <location>
        <begin position="332"/>
        <end position="359"/>
    </location>
</feature>
<protein>
    <recommendedName>
        <fullName evidence="5">AAA+ ATPase domain-containing protein</fullName>
    </recommendedName>
</protein>
<comment type="caution">
    <text evidence="6">The sequence shown here is derived from an EMBL/GenBank/DDBJ whole genome shotgun (WGS) entry which is preliminary data.</text>
</comment>
<dbReference type="Proteomes" id="UP000177457">
    <property type="component" value="Unassembled WGS sequence"/>
</dbReference>
<keyword evidence="1" id="KW-0547">Nucleotide-binding</keyword>
<name>A0A1F6MG64_9BACT</name>
<dbReference type="GO" id="GO:0005524">
    <property type="term" value="F:ATP binding"/>
    <property type="evidence" value="ECO:0007669"/>
    <property type="project" value="UniProtKB-KW"/>
</dbReference>
<dbReference type="SUPFAM" id="SSF52540">
    <property type="entry name" value="P-loop containing nucleoside triphosphate hydrolases"/>
    <property type="match status" value="1"/>
</dbReference>